<dbReference type="GO" id="GO:0005840">
    <property type="term" value="C:ribosome"/>
    <property type="evidence" value="ECO:0007669"/>
    <property type="project" value="UniProtKB-KW"/>
</dbReference>
<dbReference type="EnsemblMetazoa" id="CPIJ012936-RA">
    <property type="protein sequence ID" value="CPIJ012936-PA"/>
    <property type="gene ID" value="CPIJ012936"/>
</dbReference>
<sequence>MQMEVEPQETIQDVKVKLGGLESIEAQLVLSCEGALLAQDSIVSALGSPTRPHRAAAWCAQFAGPCRQGQGPDQKCREEKRRVQYNCNFANVFQAFSRRRGPNAKLA</sequence>
<dbReference type="KEGG" id="cqu:CpipJ_CPIJ012936"/>
<evidence type="ECO:0000313" key="3">
    <source>
        <dbReference type="Proteomes" id="UP000002320"/>
    </source>
</evidence>
<dbReference type="Proteomes" id="UP000002320">
    <property type="component" value="Unassembled WGS sequence"/>
</dbReference>
<keyword evidence="3" id="KW-1185">Reference proteome</keyword>
<dbReference type="AlphaFoldDB" id="B0X0W7"/>
<dbReference type="VEuPathDB" id="VectorBase:CQUJHB014512"/>
<gene>
    <name evidence="2" type="primary">6046027</name>
    <name evidence="1" type="ORF">CpipJ_CPIJ012936</name>
</gene>
<evidence type="ECO:0000313" key="1">
    <source>
        <dbReference type="EMBL" id="EDS38359.1"/>
    </source>
</evidence>
<evidence type="ECO:0000313" key="2">
    <source>
        <dbReference type="EnsemblMetazoa" id="CPIJ012936-PA"/>
    </source>
</evidence>
<reference evidence="1" key="1">
    <citation type="submission" date="2007-03" db="EMBL/GenBank/DDBJ databases">
        <title>Annotation of Culex pipiens quinquefasciatus.</title>
        <authorList>
            <consortium name="The Broad Institute Genome Sequencing Platform"/>
            <person name="Atkinson P.W."/>
            <person name="Hemingway J."/>
            <person name="Christensen B.M."/>
            <person name="Higgs S."/>
            <person name="Kodira C."/>
            <person name="Hannick L."/>
            <person name="Megy K."/>
            <person name="O'Leary S."/>
            <person name="Pearson M."/>
            <person name="Haas B.J."/>
            <person name="Mauceli E."/>
            <person name="Wortman J.R."/>
            <person name="Lee N.H."/>
            <person name="Guigo R."/>
            <person name="Stanke M."/>
            <person name="Alvarado L."/>
            <person name="Amedeo P."/>
            <person name="Antoine C.H."/>
            <person name="Arensburger P."/>
            <person name="Bidwell S.L."/>
            <person name="Crawford M."/>
            <person name="Camaro F."/>
            <person name="Devon K."/>
            <person name="Engels R."/>
            <person name="Hammond M."/>
            <person name="Howarth C."/>
            <person name="Koehrsen M."/>
            <person name="Lawson D."/>
            <person name="Montgomery P."/>
            <person name="Nene V."/>
            <person name="Nusbaum C."/>
            <person name="Puiu D."/>
            <person name="Romero-Severson J."/>
            <person name="Severson D.W."/>
            <person name="Shumway M."/>
            <person name="Sisk P."/>
            <person name="Stolte C."/>
            <person name="Zeng Q."/>
            <person name="Eisenstadt E."/>
            <person name="Fraser-Liggett C."/>
            <person name="Strausberg R."/>
            <person name="Galagan J."/>
            <person name="Birren B."/>
            <person name="Collins F.H."/>
        </authorList>
    </citation>
    <scope>NUCLEOTIDE SEQUENCE [LARGE SCALE GENOMIC DNA]</scope>
    <source>
        <strain evidence="1">JHB</strain>
    </source>
</reference>
<dbReference type="STRING" id="7176.B0X0W7"/>
<dbReference type="HOGENOM" id="CLU_2212496_0_0_1"/>
<proteinExistence type="predicted"/>
<protein>
    <submittedName>
        <fullName evidence="1">40S ribosomal protein S30</fullName>
    </submittedName>
</protein>
<dbReference type="InParanoid" id="B0X0W7"/>
<reference evidence="2" key="2">
    <citation type="submission" date="2021-02" db="UniProtKB">
        <authorList>
            <consortium name="EnsemblMetazoa"/>
        </authorList>
    </citation>
    <scope>IDENTIFICATION</scope>
    <source>
        <strain evidence="2">JHB</strain>
    </source>
</reference>
<keyword evidence="1" id="KW-0689">Ribosomal protein</keyword>
<name>B0X0W7_CULQU</name>
<dbReference type="VEuPathDB" id="VectorBase:CPIJ012936"/>
<organism>
    <name type="scientific">Culex quinquefasciatus</name>
    <name type="common">Southern house mosquito</name>
    <name type="synonym">Culex pungens</name>
    <dbReference type="NCBI Taxonomy" id="7176"/>
    <lineage>
        <taxon>Eukaryota</taxon>
        <taxon>Metazoa</taxon>
        <taxon>Ecdysozoa</taxon>
        <taxon>Arthropoda</taxon>
        <taxon>Hexapoda</taxon>
        <taxon>Insecta</taxon>
        <taxon>Pterygota</taxon>
        <taxon>Neoptera</taxon>
        <taxon>Endopterygota</taxon>
        <taxon>Diptera</taxon>
        <taxon>Nematocera</taxon>
        <taxon>Culicoidea</taxon>
        <taxon>Culicidae</taxon>
        <taxon>Culicinae</taxon>
        <taxon>Culicini</taxon>
        <taxon>Culex</taxon>
        <taxon>Culex</taxon>
    </lineage>
</organism>
<dbReference type="OrthoDB" id="199599at2759"/>
<keyword evidence="1" id="KW-0687">Ribonucleoprotein</keyword>
<accession>B0X0W7</accession>
<dbReference type="EMBL" id="DS232247">
    <property type="protein sequence ID" value="EDS38359.1"/>
    <property type="molecule type" value="Genomic_DNA"/>
</dbReference>